<proteinExistence type="predicted"/>
<dbReference type="GO" id="GO:0016747">
    <property type="term" value="F:acyltransferase activity, transferring groups other than amino-acyl groups"/>
    <property type="evidence" value="ECO:0007669"/>
    <property type="project" value="InterPro"/>
</dbReference>
<sequence>MKTTIEIRPVAQADRKIWAALFSDYMAFYGCTPSDAVLETTWRWILDPAGPMECLVAVKGGQVVGFAQYRAVPETLTGAWFGQLDDLFVAPTARRQGVADALLARLDNIAHERGWFKLVWITAQDNATARKLYDRIGKASNWVVYERPQGD</sequence>
<dbReference type="Proteomes" id="UP000252255">
    <property type="component" value="Unassembled WGS sequence"/>
</dbReference>
<dbReference type="RefSeq" id="WP_181850434.1">
    <property type="nucleotide sequence ID" value="NZ_JPWI01000027.1"/>
</dbReference>
<dbReference type="AlphaFoldDB" id="A0A367WHP2"/>
<protein>
    <recommendedName>
        <fullName evidence="3">N-acetyltransferase domain-containing protein</fullName>
    </recommendedName>
</protein>
<evidence type="ECO:0000313" key="4">
    <source>
        <dbReference type="EMBL" id="RCK40948.1"/>
    </source>
</evidence>
<dbReference type="PANTHER" id="PTHR43877">
    <property type="entry name" value="AMINOALKYLPHOSPHONATE N-ACETYLTRANSFERASE-RELATED-RELATED"/>
    <property type="match status" value="1"/>
</dbReference>
<keyword evidence="2" id="KW-0012">Acyltransferase</keyword>
<evidence type="ECO:0000313" key="5">
    <source>
        <dbReference type="Proteomes" id="UP000252255"/>
    </source>
</evidence>
<feature type="domain" description="N-acetyltransferase" evidence="3">
    <location>
        <begin position="5"/>
        <end position="151"/>
    </location>
</feature>
<dbReference type="Pfam" id="PF00583">
    <property type="entry name" value="Acetyltransf_1"/>
    <property type="match status" value="1"/>
</dbReference>
<comment type="caution">
    <text evidence="4">The sequence shown here is derived from an EMBL/GenBank/DDBJ whole genome shotgun (WGS) entry which is preliminary data.</text>
</comment>
<dbReference type="InterPro" id="IPR000182">
    <property type="entry name" value="GNAT_dom"/>
</dbReference>
<dbReference type="CDD" id="cd04301">
    <property type="entry name" value="NAT_SF"/>
    <property type="match status" value="1"/>
</dbReference>
<reference evidence="4 5" key="1">
    <citation type="submission" date="2014-07" db="EMBL/GenBank/DDBJ databases">
        <title>Draft genome sequence of Thalassospira profundimaris PR54-5.</title>
        <authorList>
            <person name="Lai Q."/>
            <person name="Shao Z."/>
        </authorList>
    </citation>
    <scope>NUCLEOTIDE SEQUENCE [LARGE SCALE GENOMIC DNA]</scope>
    <source>
        <strain evidence="4 5">PR54-5</strain>
    </source>
</reference>
<dbReference type="InterPro" id="IPR016181">
    <property type="entry name" value="Acyl_CoA_acyltransferase"/>
</dbReference>
<accession>A0A367WHP2</accession>
<dbReference type="EMBL" id="JPWI01000027">
    <property type="protein sequence ID" value="RCK40948.1"/>
    <property type="molecule type" value="Genomic_DNA"/>
</dbReference>
<gene>
    <name evidence="4" type="ORF">TH30_22465</name>
</gene>
<evidence type="ECO:0000256" key="1">
    <source>
        <dbReference type="ARBA" id="ARBA00022679"/>
    </source>
</evidence>
<dbReference type="InterPro" id="IPR050832">
    <property type="entry name" value="Bact_Acetyltransf"/>
</dbReference>
<dbReference type="SUPFAM" id="SSF55729">
    <property type="entry name" value="Acyl-CoA N-acyltransferases (Nat)"/>
    <property type="match status" value="1"/>
</dbReference>
<evidence type="ECO:0000259" key="3">
    <source>
        <dbReference type="PROSITE" id="PS51186"/>
    </source>
</evidence>
<dbReference type="Gene3D" id="3.40.630.30">
    <property type="match status" value="1"/>
</dbReference>
<evidence type="ECO:0000256" key="2">
    <source>
        <dbReference type="ARBA" id="ARBA00023315"/>
    </source>
</evidence>
<name>A0A367WHP2_9PROT</name>
<keyword evidence="1" id="KW-0808">Transferase</keyword>
<dbReference type="PROSITE" id="PS51186">
    <property type="entry name" value="GNAT"/>
    <property type="match status" value="1"/>
</dbReference>
<organism evidence="4 5">
    <name type="scientific">Thalassospira profundimaris</name>
    <dbReference type="NCBI Taxonomy" id="502049"/>
    <lineage>
        <taxon>Bacteria</taxon>
        <taxon>Pseudomonadati</taxon>
        <taxon>Pseudomonadota</taxon>
        <taxon>Alphaproteobacteria</taxon>
        <taxon>Rhodospirillales</taxon>
        <taxon>Thalassospiraceae</taxon>
        <taxon>Thalassospira</taxon>
    </lineage>
</organism>